<dbReference type="AlphaFoldDB" id="A0A317F4D7"/>
<dbReference type="RefSeq" id="WP_109873691.1">
    <property type="nucleotide sequence ID" value="NZ_QGNA01000009.1"/>
</dbReference>
<dbReference type="OrthoDB" id="9795634at2"/>
<evidence type="ECO:0000259" key="1">
    <source>
        <dbReference type="Pfam" id="PF08241"/>
    </source>
</evidence>
<evidence type="ECO:0000313" key="2">
    <source>
        <dbReference type="EMBL" id="PWS34030.1"/>
    </source>
</evidence>
<dbReference type="InterPro" id="IPR013216">
    <property type="entry name" value="Methyltransf_11"/>
</dbReference>
<dbReference type="GO" id="GO:0032259">
    <property type="term" value="P:methylation"/>
    <property type="evidence" value="ECO:0007669"/>
    <property type="project" value="UniProtKB-KW"/>
</dbReference>
<protein>
    <submittedName>
        <fullName evidence="2">SAM-dependent methyltransferase</fullName>
    </submittedName>
</protein>
<dbReference type="PANTHER" id="PTHR43591">
    <property type="entry name" value="METHYLTRANSFERASE"/>
    <property type="match status" value="1"/>
</dbReference>
<name>A0A317F4D7_9PROT</name>
<sequence>MIRFDDGAAYERSMGLWSRPAGEVFLDWLAPPPGLAWVDVGCGNGAFTELIMQRCAPAAVDGIDPSEGQLAFARARSGAAGARFHQGDAMALPFADRSRDAATMALVIFFVPDAAGAVAEMARVVRPGGIVSTYVWDFATGGFPWGVVQEEVRAVGGAPLLPPGLGVERLEALRDIWAGAGLCDLVTCEITVQRRFADVADFWDSVACNTSLRPTMATLPADRIALMKRRVEARVRIEADGAVVHSAKANAIRGCVPG</sequence>
<proteinExistence type="predicted"/>
<feature type="domain" description="Methyltransferase type 11" evidence="1">
    <location>
        <begin position="38"/>
        <end position="131"/>
    </location>
</feature>
<keyword evidence="2" id="KW-0489">Methyltransferase</keyword>
<dbReference type="InterPro" id="IPR029063">
    <property type="entry name" value="SAM-dependent_MTases_sf"/>
</dbReference>
<keyword evidence="3" id="KW-1185">Reference proteome</keyword>
<dbReference type="CDD" id="cd02440">
    <property type="entry name" value="AdoMet_MTases"/>
    <property type="match status" value="1"/>
</dbReference>
<comment type="caution">
    <text evidence="2">The sequence shown here is derived from an EMBL/GenBank/DDBJ whole genome shotgun (WGS) entry which is preliminary data.</text>
</comment>
<reference evidence="3" key="1">
    <citation type="submission" date="2018-05" db="EMBL/GenBank/DDBJ databases">
        <authorList>
            <person name="Du Z."/>
            <person name="Wang X."/>
        </authorList>
    </citation>
    <scope>NUCLEOTIDE SEQUENCE [LARGE SCALE GENOMIC DNA]</scope>
    <source>
        <strain evidence="3">CQN31</strain>
    </source>
</reference>
<keyword evidence="2" id="KW-0808">Transferase</keyword>
<dbReference type="Gene3D" id="3.40.50.150">
    <property type="entry name" value="Vaccinia Virus protein VP39"/>
    <property type="match status" value="1"/>
</dbReference>
<organism evidence="2 3">
    <name type="scientific">Falsiroseomonas bella</name>
    <dbReference type="NCBI Taxonomy" id="2184016"/>
    <lineage>
        <taxon>Bacteria</taxon>
        <taxon>Pseudomonadati</taxon>
        <taxon>Pseudomonadota</taxon>
        <taxon>Alphaproteobacteria</taxon>
        <taxon>Acetobacterales</taxon>
        <taxon>Roseomonadaceae</taxon>
        <taxon>Falsiroseomonas</taxon>
    </lineage>
</organism>
<accession>A0A317F4D7</accession>
<dbReference type="SUPFAM" id="SSF53335">
    <property type="entry name" value="S-adenosyl-L-methionine-dependent methyltransferases"/>
    <property type="match status" value="1"/>
</dbReference>
<dbReference type="PANTHER" id="PTHR43591:SF24">
    <property type="entry name" value="2-METHOXY-6-POLYPRENYL-1,4-BENZOQUINOL METHYLASE, MITOCHONDRIAL"/>
    <property type="match status" value="1"/>
</dbReference>
<dbReference type="Pfam" id="PF08241">
    <property type="entry name" value="Methyltransf_11"/>
    <property type="match status" value="1"/>
</dbReference>
<dbReference type="Proteomes" id="UP000245765">
    <property type="component" value="Unassembled WGS sequence"/>
</dbReference>
<evidence type="ECO:0000313" key="3">
    <source>
        <dbReference type="Proteomes" id="UP000245765"/>
    </source>
</evidence>
<dbReference type="EMBL" id="QGNA01000009">
    <property type="protein sequence ID" value="PWS34030.1"/>
    <property type="molecule type" value="Genomic_DNA"/>
</dbReference>
<gene>
    <name evidence="2" type="ORF">DFH01_27240</name>
</gene>
<dbReference type="GO" id="GO:0008757">
    <property type="term" value="F:S-adenosylmethionine-dependent methyltransferase activity"/>
    <property type="evidence" value="ECO:0007669"/>
    <property type="project" value="InterPro"/>
</dbReference>